<protein>
    <submittedName>
        <fullName evidence="1">Uncharacterized protein</fullName>
    </submittedName>
</protein>
<dbReference type="AlphaFoldDB" id="F6GYC3"/>
<sequence length="25" mass="2817">MMDSISNDVRMVGIYGFRGIELPTD</sequence>
<dbReference type="InParanoid" id="F6GYC3"/>
<organism evidence="1 2">
    <name type="scientific">Vitis vinifera</name>
    <name type="common">Grape</name>
    <dbReference type="NCBI Taxonomy" id="29760"/>
    <lineage>
        <taxon>Eukaryota</taxon>
        <taxon>Viridiplantae</taxon>
        <taxon>Streptophyta</taxon>
        <taxon>Embryophyta</taxon>
        <taxon>Tracheophyta</taxon>
        <taxon>Spermatophyta</taxon>
        <taxon>Magnoliopsida</taxon>
        <taxon>eudicotyledons</taxon>
        <taxon>Gunneridae</taxon>
        <taxon>Pentapetalae</taxon>
        <taxon>rosids</taxon>
        <taxon>Vitales</taxon>
        <taxon>Vitaceae</taxon>
        <taxon>Viteae</taxon>
        <taxon>Vitis</taxon>
    </lineage>
</organism>
<dbReference type="HOGENOM" id="CLU_3419853_0_0_1"/>
<dbReference type="EMBL" id="FN594970">
    <property type="protein sequence ID" value="CCB44959.1"/>
    <property type="molecule type" value="Genomic_DNA"/>
</dbReference>
<proteinExistence type="predicted"/>
<evidence type="ECO:0000313" key="1">
    <source>
        <dbReference type="EMBL" id="CCB44959.1"/>
    </source>
</evidence>
<reference evidence="2" key="1">
    <citation type="journal article" date="2007" name="Nature">
        <title>The grapevine genome sequence suggests ancestral hexaploidization in major angiosperm phyla.</title>
        <authorList>
            <consortium name="The French-Italian Public Consortium for Grapevine Genome Characterization."/>
            <person name="Jaillon O."/>
            <person name="Aury J.-M."/>
            <person name="Noel B."/>
            <person name="Policriti A."/>
            <person name="Clepet C."/>
            <person name="Casagrande A."/>
            <person name="Choisne N."/>
            <person name="Aubourg S."/>
            <person name="Vitulo N."/>
            <person name="Jubin C."/>
            <person name="Vezzi A."/>
            <person name="Legeai F."/>
            <person name="Hugueney P."/>
            <person name="Dasilva C."/>
            <person name="Horner D."/>
            <person name="Mica E."/>
            <person name="Jublot D."/>
            <person name="Poulain J."/>
            <person name="Bruyere C."/>
            <person name="Billault A."/>
            <person name="Segurens B."/>
            <person name="Gouyvenoux M."/>
            <person name="Ugarte E."/>
            <person name="Cattonaro F."/>
            <person name="Anthouard V."/>
            <person name="Vico V."/>
            <person name="Del Fabbro C."/>
            <person name="Alaux M."/>
            <person name="Di Gaspero G."/>
            <person name="Dumas V."/>
            <person name="Felice N."/>
            <person name="Paillard S."/>
            <person name="Juman I."/>
            <person name="Moroldo M."/>
            <person name="Scalabrin S."/>
            <person name="Canaguier A."/>
            <person name="Le Clainche I."/>
            <person name="Malacrida G."/>
            <person name="Durand E."/>
            <person name="Pesole G."/>
            <person name="Laucou V."/>
            <person name="Chatelet P."/>
            <person name="Merdinoglu D."/>
            <person name="Delledonne M."/>
            <person name="Pezzotti M."/>
            <person name="Lecharny A."/>
            <person name="Scarpelli C."/>
            <person name="Artiguenave F."/>
            <person name="Pe M.E."/>
            <person name="Valle G."/>
            <person name="Morgante M."/>
            <person name="Caboche M."/>
            <person name="Adam-Blondon A.-F."/>
            <person name="Weissenbach J."/>
            <person name="Quetier F."/>
            <person name="Wincker P."/>
        </authorList>
    </citation>
    <scope>NUCLEOTIDE SEQUENCE [LARGE SCALE GENOMIC DNA]</scope>
    <source>
        <strain evidence="2">cv. Pinot noir / PN40024</strain>
    </source>
</reference>
<dbReference type="Proteomes" id="UP000009183">
    <property type="component" value="Chromosome 18"/>
</dbReference>
<gene>
    <name evidence="1" type="ordered locus">VIT_18s0075g00930</name>
</gene>
<name>F6GYC3_VITVI</name>
<dbReference type="PaxDb" id="29760-VIT_18s0075g00930.t01"/>
<evidence type="ECO:0000313" key="2">
    <source>
        <dbReference type="Proteomes" id="UP000009183"/>
    </source>
</evidence>
<keyword evidence="2" id="KW-1185">Reference proteome</keyword>
<accession>F6GYC3</accession>